<dbReference type="PANTHER" id="PTHR43684">
    <property type="match status" value="1"/>
</dbReference>
<comment type="subcellular location">
    <subcellularLocation>
        <location evidence="1">Peroxisome</location>
    </subcellularLocation>
</comment>
<keyword evidence="7" id="KW-1185">Reference proteome</keyword>
<evidence type="ECO:0000256" key="3">
    <source>
        <dbReference type="ARBA" id="ARBA00005254"/>
    </source>
</evidence>
<keyword evidence="5" id="KW-0413">Isomerase</keyword>
<protein>
    <submittedName>
        <fullName evidence="6">Uncharacterized protein</fullName>
    </submittedName>
</protein>
<comment type="similarity">
    <text evidence="3">Belongs to the enoyl-CoA hydratase/isomerase family.</text>
</comment>
<dbReference type="InterPro" id="IPR051053">
    <property type="entry name" value="ECH/Chromodomain_protein"/>
</dbReference>
<dbReference type="GO" id="GO:0006635">
    <property type="term" value="P:fatty acid beta-oxidation"/>
    <property type="evidence" value="ECO:0007669"/>
    <property type="project" value="TreeGrafter"/>
</dbReference>
<evidence type="ECO:0000256" key="4">
    <source>
        <dbReference type="ARBA" id="ARBA00023140"/>
    </source>
</evidence>
<dbReference type="InterPro" id="IPR001753">
    <property type="entry name" value="Enoyl-CoA_hydra/iso"/>
</dbReference>
<organism evidence="6 7">
    <name type="scientific">Saccharomyces mikatae IFO 1815</name>
    <dbReference type="NCBI Taxonomy" id="226126"/>
    <lineage>
        <taxon>Eukaryota</taxon>
        <taxon>Fungi</taxon>
        <taxon>Dikarya</taxon>
        <taxon>Ascomycota</taxon>
        <taxon>Saccharomycotina</taxon>
        <taxon>Saccharomycetes</taxon>
        <taxon>Saccharomycetales</taxon>
        <taxon>Saccharomycetaceae</taxon>
        <taxon>Saccharomyces</taxon>
    </lineage>
</organism>
<comment type="pathway">
    <text evidence="2">Lipid metabolism; fatty acid beta-oxidation.</text>
</comment>
<dbReference type="RefSeq" id="XP_056079598.1">
    <property type="nucleotide sequence ID" value="XM_056225818.1"/>
</dbReference>
<dbReference type="SUPFAM" id="SSF52096">
    <property type="entry name" value="ClpP/crotonase"/>
    <property type="match status" value="1"/>
</dbReference>
<dbReference type="Gene3D" id="3.90.226.10">
    <property type="entry name" value="2-enoyl-CoA Hydratase, Chain A, domain 1"/>
    <property type="match status" value="1"/>
</dbReference>
<sequence>MLAYLISGYDMIRKASSIRPKSEVIIPAMNDRVRYKVEGHFFIIILNDPSHLNSLTFEDFVYIALLLKKANDTDSILFTVLQSSGKYFSSGGKFSAVNELNKEECTNEVKKISKLISAISSPNIFVANAFATHKKILVCCLNGPAIGLSASLVALCDIVYSQNDSVFLLFPFSNLGFVAEVGTSVTLTQKLGINSANEHMIFSTPVQFKELLGTIVTKNYQLTNTDTFNKKVLQDLKQDLEGLYPKSVLGMKELLHKEMKENLIKAQATETNGTLPFWASGEPFKRFQQLQKRNRRHRL</sequence>
<name>A0AA35NFT4_SACMI</name>
<dbReference type="GeneID" id="80921386"/>
<evidence type="ECO:0000256" key="5">
    <source>
        <dbReference type="ARBA" id="ARBA00023235"/>
    </source>
</evidence>
<dbReference type="Proteomes" id="UP001161438">
    <property type="component" value="Chromosome 15"/>
</dbReference>
<evidence type="ECO:0000313" key="7">
    <source>
        <dbReference type="Proteomes" id="UP001161438"/>
    </source>
</evidence>
<dbReference type="GO" id="GO:0005782">
    <property type="term" value="C:peroxisomal matrix"/>
    <property type="evidence" value="ECO:0007669"/>
    <property type="project" value="TreeGrafter"/>
</dbReference>
<gene>
    <name evidence="6" type="primary">SMKI15G3250</name>
    <name evidence="6" type="ORF">SMKI_15G3250</name>
</gene>
<dbReference type="GO" id="GO:0004165">
    <property type="term" value="F:delta(3)-delta(2)-enoyl-CoA isomerase activity"/>
    <property type="evidence" value="ECO:0007669"/>
    <property type="project" value="UniProtKB-ARBA"/>
</dbReference>
<dbReference type="Pfam" id="PF00378">
    <property type="entry name" value="ECH_1"/>
    <property type="match status" value="1"/>
</dbReference>
<dbReference type="EMBL" id="OX365771">
    <property type="protein sequence ID" value="CAI4036478.1"/>
    <property type="molecule type" value="Genomic_DNA"/>
</dbReference>
<dbReference type="InterPro" id="IPR029045">
    <property type="entry name" value="ClpP/crotonase-like_dom_sf"/>
</dbReference>
<reference evidence="6" key="1">
    <citation type="submission" date="2022-10" db="EMBL/GenBank/DDBJ databases">
        <authorList>
            <person name="Byrne P K."/>
        </authorList>
    </citation>
    <scope>NUCLEOTIDE SEQUENCE</scope>
    <source>
        <strain evidence="6">IFO1815</strain>
    </source>
</reference>
<evidence type="ECO:0000313" key="6">
    <source>
        <dbReference type="EMBL" id="CAI4036478.1"/>
    </source>
</evidence>
<evidence type="ECO:0000256" key="2">
    <source>
        <dbReference type="ARBA" id="ARBA00005005"/>
    </source>
</evidence>
<keyword evidence="4" id="KW-0576">Peroxisome</keyword>
<dbReference type="AlphaFoldDB" id="A0AA35NFT4"/>
<evidence type="ECO:0000256" key="1">
    <source>
        <dbReference type="ARBA" id="ARBA00004275"/>
    </source>
</evidence>
<accession>A0AA35NFT4</accession>
<dbReference type="CDD" id="cd06558">
    <property type="entry name" value="crotonase-like"/>
    <property type="match status" value="1"/>
</dbReference>
<dbReference type="PANTHER" id="PTHR43684:SF1">
    <property type="entry name" value="ENOYL-COA DELTA ISOMERASE 2"/>
    <property type="match status" value="1"/>
</dbReference>
<proteinExistence type="inferred from homology"/>
<dbReference type="FunFam" id="3.90.226.10:FF:000048">
    <property type="entry name" value="3,2-trans-enoyl-CoA isomerase"/>
    <property type="match status" value="1"/>
</dbReference>